<reference evidence="1 2" key="1">
    <citation type="submission" date="2015-02" db="EMBL/GenBank/DDBJ databases">
        <title>Nostoc linckia genome annotation.</title>
        <authorList>
            <person name="Zhou Z."/>
        </authorList>
    </citation>
    <scope>NUCLEOTIDE SEQUENCE [LARGE SCALE GENOMIC DNA]</scope>
    <source>
        <strain evidence="2">z7</strain>
    </source>
</reference>
<accession>A0ABX4KCP7</accession>
<keyword evidence="2" id="KW-1185">Reference proteome</keyword>
<protein>
    <submittedName>
        <fullName evidence="1">Uncharacterized protein</fullName>
    </submittedName>
</protein>
<comment type="caution">
    <text evidence="1">The sequence shown here is derived from an EMBL/GenBank/DDBJ whole genome shotgun (WGS) entry which is preliminary data.</text>
</comment>
<dbReference type="EMBL" id="LAHC01000197">
    <property type="protein sequence ID" value="PHJ83481.1"/>
    <property type="molecule type" value="Genomic_DNA"/>
</dbReference>
<dbReference type="RefSeq" id="WP_099072740.1">
    <property type="nucleotide sequence ID" value="NZ_LAHC01000197.1"/>
</dbReference>
<dbReference type="Proteomes" id="UP000222523">
    <property type="component" value="Unassembled WGS sequence"/>
</dbReference>
<organism evidence="1 2">
    <name type="scientific">Nostoc linckia z7</name>
    <dbReference type="NCBI Taxonomy" id="1628745"/>
    <lineage>
        <taxon>Bacteria</taxon>
        <taxon>Bacillati</taxon>
        <taxon>Cyanobacteriota</taxon>
        <taxon>Cyanophyceae</taxon>
        <taxon>Nostocales</taxon>
        <taxon>Nostocaceae</taxon>
        <taxon>Nostoc</taxon>
    </lineage>
</organism>
<evidence type="ECO:0000313" key="2">
    <source>
        <dbReference type="Proteomes" id="UP000222523"/>
    </source>
</evidence>
<evidence type="ECO:0000313" key="1">
    <source>
        <dbReference type="EMBL" id="PHJ83481.1"/>
    </source>
</evidence>
<gene>
    <name evidence="1" type="ORF">VF04_36745</name>
</gene>
<sequence length="133" mass="15778">MKAANYRLAVEDYTLNEGIYTCQCYTHNMPEELEPNYTEKALTVDEVMKYVHDNKCLNAYWWVQEYKNSIDFHNILAEIINVKENRVAEYTPSIDEHNDPEIREERGMPDLFAAMECFNPEYNGTFNVNRKHL</sequence>
<proteinExistence type="predicted"/>
<name>A0ABX4KCP7_NOSLI</name>